<dbReference type="AlphaFoldDB" id="A0A7S9NDA9"/>
<accession>A0A7S9NDA9</accession>
<sequence>MKHLVIIIFLITSLYSHEANCLNMFAVIFDKNTNDENTAKCIEYYIDELGCDANMTIRIPDLSIRPNLLEYVYDANKTKTFDTLLAKGTYANTSLATSIGMSFAFFFRENGVGIDNKKASPELLEFIKTQKYKEFKEEKFKLIKKLLDYGQDPKDYSTLKSILKILNDKKDLDNLLKNRTQKGLAQ</sequence>
<dbReference type="EMBL" id="CP049274">
    <property type="protein sequence ID" value="QPH83674.1"/>
    <property type="molecule type" value="Genomic_DNA"/>
</dbReference>
<gene>
    <name evidence="1" type="ORF">CVT06_00570</name>
</gene>
<dbReference type="Proteomes" id="UP000594630">
    <property type="component" value="Chromosome"/>
</dbReference>
<evidence type="ECO:0000313" key="1">
    <source>
        <dbReference type="EMBL" id="QPH83674.1"/>
    </source>
</evidence>
<protein>
    <submittedName>
        <fullName evidence="1">Uncharacterized protein</fullName>
    </submittedName>
</protein>
<reference evidence="1 2" key="1">
    <citation type="journal article" date="2018" name="Emerg. Microbes Infect.">
        <title>Genomic analysis of oral Campylobacter concisus strains identified a potential bacterial molecular marker associated with active Crohn's disease.</title>
        <authorList>
            <person name="Liu F."/>
            <person name="Ma R."/>
            <person name="Tay C.Y.A."/>
            <person name="Octavia S."/>
            <person name="Lan R."/>
            <person name="Chung H.K.L."/>
            <person name="Riordan S.M."/>
            <person name="Grimm M.C."/>
            <person name="Leong R.W."/>
            <person name="Tanaka M.M."/>
            <person name="Connor S."/>
            <person name="Zhang L."/>
        </authorList>
    </citation>
    <scope>NUCLEOTIDE SEQUENCE [LARGE SCALE GENOMIC DNA]</scope>
    <source>
        <strain evidence="1 2">P10CDO-S2</strain>
    </source>
</reference>
<evidence type="ECO:0000313" key="2">
    <source>
        <dbReference type="Proteomes" id="UP000594630"/>
    </source>
</evidence>
<proteinExistence type="predicted"/>
<name>A0A7S9NDA9_9BACT</name>
<organism evidence="1 2">
    <name type="scientific">Campylobacter concisus</name>
    <dbReference type="NCBI Taxonomy" id="199"/>
    <lineage>
        <taxon>Bacteria</taxon>
        <taxon>Pseudomonadati</taxon>
        <taxon>Campylobacterota</taxon>
        <taxon>Epsilonproteobacteria</taxon>
        <taxon>Campylobacterales</taxon>
        <taxon>Campylobacteraceae</taxon>
        <taxon>Campylobacter</taxon>
    </lineage>
</organism>